<reference evidence="1 2" key="1">
    <citation type="submission" date="2017-03" db="EMBL/GenBank/DDBJ databases">
        <title>Complete genome sequence of Blastomonas fulva degrading microcsystin LR.</title>
        <authorList>
            <person name="Lee H.-g."/>
            <person name="Jin L."/>
            <person name="oh H.-M."/>
        </authorList>
    </citation>
    <scope>NUCLEOTIDE SEQUENCE [LARGE SCALE GENOMIC DNA]</scope>
    <source>
        <strain evidence="1 2">T2</strain>
    </source>
</reference>
<gene>
    <name evidence="1" type="ORF">B5J99_01355</name>
</gene>
<accession>A0ABN5B066</accession>
<organism evidence="1 2">
    <name type="scientific">Blastomonas fulva</name>
    <dbReference type="NCBI Taxonomy" id="1550728"/>
    <lineage>
        <taxon>Bacteria</taxon>
        <taxon>Pseudomonadati</taxon>
        <taxon>Pseudomonadota</taxon>
        <taxon>Alphaproteobacteria</taxon>
        <taxon>Sphingomonadales</taxon>
        <taxon>Sphingomonadaceae</taxon>
        <taxon>Blastomonas</taxon>
    </lineage>
</organism>
<sequence length="142" mass="14790">MSITLFLLSAIPSGQSFVCTPTAVWDGDGPIWCAEGPRIRLSGIAAREMDGSCSPGHPCPEAEPVASRDHLVSLVGEPAGTNATGHVLVRGPAMRCTSKGGAGGNRTAAFCVSPRSGDLSCAMVRDGYAALWDKYWAGHRCD</sequence>
<evidence type="ECO:0000313" key="1">
    <source>
        <dbReference type="EMBL" id="ASR50286.1"/>
    </source>
</evidence>
<name>A0ABN5B066_9SPHN</name>
<protein>
    <recommendedName>
        <fullName evidence="3">Secreted protein</fullName>
    </recommendedName>
</protein>
<evidence type="ECO:0008006" key="3">
    <source>
        <dbReference type="Google" id="ProtNLM"/>
    </source>
</evidence>
<dbReference type="Proteomes" id="UP000258016">
    <property type="component" value="Chromosome"/>
</dbReference>
<dbReference type="EMBL" id="CP020083">
    <property type="protein sequence ID" value="ASR50286.1"/>
    <property type="molecule type" value="Genomic_DNA"/>
</dbReference>
<proteinExistence type="predicted"/>
<dbReference type="SUPFAM" id="SSF50199">
    <property type="entry name" value="Staphylococcal nuclease"/>
    <property type="match status" value="1"/>
</dbReference>
<evidence type="ECO:0000313" key="2">
    <source>
        <dbReference type="Proteomes" id="UP000258016"/>
    </source>
</evidence>
<dbReference type="InterPro" id="IPR035437">
    <property type="entry name" value="SNase_OB-fold_sf"/>
</dbReference>
<keyword evidence="2" id="KW-1185">Reference proteome</keyword>